<protein>
    <submittedName>
        <fullName evidence="3">Uncharacterized protein</fullName>
    </submittedName>
</protein>
<dbReference type="AlphaFoldDB" id="A0A4U3KZ14"/>
<sequence>MEKENFLNILQQSEILTDVKESVLPALSARGLAFGFSGTTEVAGYEVHICIGASTHFPLREPIFFLLNHKDFEKIPHVEEDGYICYTNDDSLVLDIGNAEGIIRESFELVRQTIIKGFLKQNLNDFYNEYEAYWAKLKNQTIVYTNILVADEVKGVKYTRVREARHLFASSDEAERINSFHRLFNSKNSPPQFQNGLFIPLLPNAKVFIPEGNTSLTIDTIKHLISHHTSVDNKERINKALAKTKIDDLIIFSLPQPNGKFSLFGIRLKGINHRIHPLLNADTNTTITPLRVRHLDPEYMLARGGTGQTFLSKKVLVIGGGSVGSAVCEEIIKAGILSVDIIDKDTIEPENCYRHNCGYKYISLKKAEAIKTKLESYYPHCKVTAFSMSIEDGFNKRKINLQQYDAIIVATGNGTINQYLNEVFRAQIPGIPILFSWLDPYAIGGHCLLTNITDKGCYQCLYQNGSLHNTASFSAPTQPKSFSKSISGCSSMYIPYGSLDALQTAILTVRKLLDVFLKREEQNAIFSWKGNPDLFLSEGYNLSARFHQNDEQLNSAKYLFLQPNCRVCGNK</sequence>
<accession>A0A4U3KZ14</accession>
<dbReference type="SUPFAM" id="SSF69572">
    <property type="entry name" value="Activating enzymes of the ubiquitin-like proteins"/>
    <property type="match status" value="1"/>
</dbReference>
<name>A0A4U3KZ14_9BACT</name>
<dbReference type="InterPro" id="IPR035985">
    <property type="entry name" value="Ubiquitin-activating_enz"/>
</dbReference>
<organism evidence="3 4">
    <name type="scientific">Ilyomonas limi</name>
    <dbReference type="NCBI Taxonomy" id="2575867"/>
    <lineage>
        <taxon>Bacteria</taxon>
        <taxon>Pseudomonadati</taxon>
        <taxon>Bacteroidota</taxon>
        <taxon>Chitinophagia</taxon>
        <taxon>Chitinophagales</taxon>
        <taxon>Chitinophagaceae</taxon>
        <taxon>Ilyomonas</taxon>
    </lineage>
</organism>
<dbReference type="Pfam" id="PF14461">
    <property type="entry name" value="Prok-E2_B"/>
    <property type="match status" value="1"/>
</dbReference>
<dbReference type="OrthoDB" id="9804150at2"/>
<dbReference type="EMBL" id="SZQL01000015">
    <property type="protein sequence ID" value="TKK66367.1"/>
    <property type="molecule type" value="Genomic_DNA"/>
</dbReference>
<dbReference type="InterPro" id="IPR032701">
    <property type="entry name" value="Prok-E2_B_dom"/>
</dbReference>
<dbReference type="InterPro" id="IPR000594">
    <property type="entry name" value="ThiF_NAD_FAD-bd"/>
</dbReference>
<keyword evidence="4" id="KW-1185">Reference proteome</keyword>
<dbReference type="Pfam" id="PF00899">
    <property type="entry name" value="ThiF"/>
    <property type="match status" value="1"/>
</dbReference>
<dbReference type="RefSeq" id="WP_137263099.1">
    <property type="nucleotide sequence ID" value="NZ_SZQL01000015.1"/>
</dbReference>
<feature type="domain" description="THIF-type NAD/FAD binding fold" evidence="1">
    <location>
        <begin position="310"/>
        <end position="465"/>
    </location>
</feature>
<comment type="caution">
    <text evidence="3">The sequence shown here is derived from an EMBL/GenBank/DDBJ whole genome shotgun (WGS) entry which is preliminary data.</text>
</comment>
<reference evidence="3 4" key="1">
    <citation type="submission" date="2019-05" db="EMBL/GenBank/DDBJ databases">
        <title>Panacibacter sp. strain 17mud1-8 Genome sequencing and assembly.</title>
        <authorList>
            <person name="Chhetri G."/>
        </authorList>
    </citation>
    <scope>NUCLEOTIDE SEQUENCE [LARGE SCALE GENOMIC DNA]</scope>
    <source>
        <strain evidence="3 4">17mud1-8</strain>
    </source>
</reference>
<dbReference type="Proteomes" id="UP000305848">
    <property type="component" value="Unassembled WGS sequence"/>
</dbReference>
<feature type="domain" description="Prokaryotic E2 family B" evidence="2">
    <location>
        <begin position="41"/>
        <end position="142"/>
    </location>
</feature>
<proteinExistence type="predicted"/>
<evidence type="ECO:0000313" key="4">
    <source>
        <dbReference type="Proteomes" id="UP000305848"/>
    </source>
</evidence>
<gene>
    <name evidence="3" type="ORF">FC093_17460</name>
</gene>
<evidence type="ECO:0000313" key="3">
    <source>
        <dbReference type="EMBL" id="TKK66367.1"/>
    </source>
</evidence>
<dbReference type="Gene3D" id="3.40.50.720">
    <property type="entry name" value="NAD(P)-binding Rossmann-like Domain"/>
    <property type="match status" value="1"/>
</dbReference>
<dbReference type="GO" id="GO:0008641">
    <property type="term" value="F:ubiquitin-like modifier activating enzyme activity"/>
    <property type="evidence" value="ECO:0007669"/>
    <property type="project" value="InterPro"/>
</dbReference>
<evidence type="ECO:0000259" key="2">
    <source>
        <dbReference type="Pfam" id="PF14461"/>
    </source>
</evidence>
<evidence type="ECO:0000259" key="1">
    <source>
        <dbReference type="Pfam" id="PF00899"/>
    </source>
</evidence>